<dbReference type="InterPro" id="IPR045851">
    <property type="entry name" value="AMP-bd_C_sf"/>
</dbReference>
<evidence type="ECO:0000313" key="7">
    <source>
        <dbReference type="EMBL" id="KAF2158639.1"/>
    </source>
</evidence>
<accession>A0A6A6BYP4</accession>
<dbReference type="NCBIfam" id="TIGR01733">
    <property type="entry name" value="AA-adenyl-dom"/>
    <property type="match status" value="1"/>
</dbReference>
<dbReference type="RefSeq" id="XP_033659528.1">
    <property type="nucleotide sequence ID" value="XM_033814777.1"/>
</dbReference>
<dbReference type="FunFam" id="3.30.559.30:FF:000003">
    <property type="entry name" value="Nonribosomal peptide synthase SidD"/>
    <property type="match status" value="1"/>
</dbReference>
<name>A0A6A6BYP4_ZASCE</name>
<dbReference type="SUPFAM" id="SSF47336">
    <property type="entry name" value="ACP-like"/>
    <property type="match status" value="2"/>
</dbReference>
<dbReference type="Pfam" id="PF00550">
    <property type="entry name" value="PP-binding"/>
    <property type="match status" value="2"/>
</dbReference>
<dbReference type="Gene3D" id="3.30.300.30">
    <property type="match status" value="2"/>
</dbReference>
<feature type="region of interest" description="Disordered" evidence="5">
    <location>
        <begin position="1"/>
        <end position="39"/>
    </location>
</feature>
<dbReference type="PROSITE" id="PS00012">
    <property type="entry name" value="PHOSPHOPANTETHEINE"/>
    <property type="match status" value="1"/>
</dbReference>
<dbReference type="Pfam" id="PF00501">
    <property type="entry name" value="AMP-binding"/>
    <property type="match status" value="2"/>
</dbReference>
<dbReference type="InterPro" id="IPR006162">
    <property type="entry name" value="Ppantetheine_attach_site"/>
</dbReference>
<dbReference type="InterPro" id="IPR000873">
    <property type="entry name" value="AMP-dep_synth/lig_dom"/>
</dbReference>
<dbReference type="PROSITE" id="PS50075">
    <property type="entry name" value="CARRIER"/>
    <property type="match status" value="2"/>
</dbReference>
<keyword evidence="8" id="KW-1185">Reference proteome</keyword>
<dbReference type="PROSITE" id="PS00455">
    <property type="entry name" value="AMP_BINDING"/>
    <property type="match status" value="2"/>
</dbReference>
<dbReference type="InterPro" id="IPR010071">
    <property type="entry name" value="AA_adenyl_dom"/>
</dbReference>
<dbReference type="EMBL" id="ML993653">
    <property type="protein sequence ID" value="KAF2158639.1"/>
    <property type="molecule type" value="Genomic_DNA"/>
</dbReference>
<gene>
    <name evidence="7" type="ORF">M409DRAFT_61478</name>
</gene>
<dbReference type="SMART" id="SM00823">
    <property type="entry name" value="PKS_PP"/>
    <property type="match status" value="2"/>
</dbReference>
<dbReference type="FunFam" id="1.10.1200.10:FF:000005">
    <property type="entry name" value="Nonribosomal peptide synthetase 1"/>
    <property type="match status" value="1"/>
</dbReference>
<evidence type="ECO:0000256" key="3">
    <source>
        <dbReference type="ARBA" id="ARBA00022598"/>
    </source>
</evidence>
<dbReference type="InterPro" id="IPR036736">
    <property type="entry name" value="ACP-like_sf"/>
</dbReference>
<dbReference type="Gene3D" id="3.30.559.30">
    <property type="entry name" value="Nonribosomal peptide synthetase, condensation domain"/>
    <property type="match status" value="2"/>
</dbReference>
<dbReference type="PANTHER" id="PTHR45527:SF3">
    <property type="entry name" value="SIDEROPHORE SYNTHETASE (EUROFUNG)"/>
    <property type="match status" value="1"/>
</dbReference>
<dbReference type="GO" id="GO:0005737">
    <property type="term" value="C:cytoplasm"/>
    <property type="evidence" value="ECO:0007669"/>
    <property type="project" value="TreeGrafter"/>
</dbReference>
<evidence type="ECO:0000256" key="1">
    <source>
        <dbReference type="ARBA" id="ARBA00022450"/>
    </source>
</evidence>
<dbReference type="GO" id="GO:0044550">
    <property type="term" value="P:secondary metabolite biosynthetic process"/>
    <property type="evidence" value="ECO:0007669"/>
    <property type="project" value="TreeGrafter"/>
</dbReference>
<dbReference type="SUPFAM" id="SSF52777">
    <property type="entry name" value="CoA-dependent acyltransferases"/>
    <property type="match status" value="4"/>
</dbReference>
<dbReference type="CDD" id="cd19545">
    <property type="entry name" value="FUM14_C_NRPS-like"/>
    <property type="match status" value="1"/>
</dbReference>
<evidence type="ECO:0000256" key="2">
    <source>
        <dbReference type="ARBA" id="ARBA00022553"/>
    </source>
</evidence>
<dbReference type="OrthoDB" id="416786at2759"/>
<feature type="domain" description="Carrier" evidence="6">
    <location>
        <begin position="604"/>
        <end position="680"/>
    </location>
</feature>
<dbReference type="Pfam" id="PF00668">
    <property type="entry name" value="Condensation"/>
    <property type="match status" value="2"/>
</dbReference>
<dbReference type="CDD" id="cd05918">
    <property type="entry name" value="A_NRPS_SidN3_like"/>
    <property type="match status" value="2"/>
</dbReference>
<proteinExistence type="inferred from homology"/>
<dbReference type="SMART" id="SM01294">
    <property type="entry name" value="PKS_PP_betabranch"/>
    <property type="match status" value="1"/>
</dbReference>
<evidence type="ECO:0000256" key="5">
    <source>
        <dbReference type="SAM" id="MobiDB-lite"/>
    </source>
</evidence>
<keyword evidence="2" id="KW-0597">Phosphoprotein</keyword>
<keyword evidence="3" id="KW-0436">Ligase</keyword>
<dbReference type="SUPFAM" id="SSF56801">
    <property type="entry name" value="Acetyl-CoA synthetase-like"/>
    <property type="match status" value="2"/>
</dbReference>
<dbReference type="FunFam" id="3.30.300.30:FF:000015">
    <property type="entry name" value="Nonribosomal peptide synthase SidD"/>
    <property type="match status" value="1"/>
</dbReference>
<dbReference type="Gene3D" id="1.10.1200.10">
    <property type="entry name" value="ACP-like"/>
    <property type="match status" value="2"/>
</dbReference>
<dbReference type="InterPro" id="IPR009081">
    <property type="entry name" value="PP-bd_ACP"/>
</dbReference>
<dbReference type="InterPro" id="IPR001242">
    <property type="entry name" value="Condensation_dom"/>
</dbReference>
<dbReference type="Gene3D" id="3.40.50.12780">
    <property type="entry name" value="N-terminal domain of ligase-like"/>
    <property type="match status" value="2"/>
</dbReference>
<dbReference type="Proteomes" id="UP000799537">
    <property type="component" value="Unassembled WGS sequence"/>
</dbReference>
<comment type="similarity">
    <text evidence="4">Belongs to the NRP synthetase family.</text>
</comment>
<dbReference type="InterPro" id="IPR020806">
    <property type="entry name" value="PKS_PP-bd"/>
</dbReference>
<sequence>MDKPADIVARRRGYSSSSDRDSGYVSPSSADESLDAAKSHARAASSQKAVTATSCLLEEDLQRTPTANSSAPVPINELVHELIFKDIIPTDPAICAHDGGLTYGELDRLSTVLSRKLIELGTGPEKIVPLCFEKSMFMPVAMLAVMKAGGASMAIDVSQPETRLRTMVDQVEPEVILCSSSCNTLAHALRPGATIVPVGEETLAGESPVDTASTKAFERRVNPSNTLYIVFTSGSTGTPKGVVITHSNFSSALRYQTSHLGFRRDTRALDFASYAFDAAWYNTLHTLSAGGCLCIPSENDRKNDINGSIQRLRPNFANFTPKVAELLDDASLQQLDLIELAGEAPDARQVARMRQKTSVRFAYGPAECSVLSTVTTEHAISPNIGFGVGICTWIVDTEDPNSLAAHGEIGELWIEGPLVGKGYYKIQAKTAEAFVEDPLWLLQGAHGSAGRRGRLYRTGDLVRREGHELVFAGRKDAQVKIRGQRVELGDVEYHVARNLEQTANAKVVADVLKLQGSPDGTLVVFLKSDEDLSAALLDLDILLAEVLPAYLIPSVYISVESLGLDDIPVTPTGKTDRRRLREIGSTFTSDQLANLNLARRAWKPPDTPTEITLRKLWSQVLQIQLQNIGADDTFLKLGGDSVKAMRLIPIARREGIKLSVADVFSFPMLSDLARHVDENLSTKAESDEHGFVEPFALLKGEQAVARQYVADLCGVPLPDIEDIFPCTPLQAGLIALSARGSVDYVVRQSFELKPEVCLNRLENALGELIQAEPILRTRIVDVAGEGLVQIIVRRALEPVPRVSDEHFQQKRGMCTALAHFSFRTDSPSGKTFLSWTMHHAICDGWSVPLLLDQLERAYSEPPLQPSGQSQTFVKHVSSIDEAQSADFWQHTLEGAEAEPFPKLPTPNFQTKADGEVEHDIRSLRWPKGEVTPSTVIRAAWSLLTAQYTACNDVVYGATVSGRQAAVPGIELMTGPTIATLPVRTVLRPEESVSNLLSRIQKHSIESIGHEQFGLQNIRRASGDAERACDFQSILLIQHADQNSDKESSVFSKGHRVPKYELKDFNPYAVMLECQLQDHGVFTRISFDSRVIEAKQASRMLLQLDRILRQLCSMHNQGVKLAEIETASDQDTKAVLQWNMKAPIPVERSVHNLVAANAQRHPHALAVCAHDGDLTYRELDDLSSRLAFHLAVLDIGPGTIVPLSFEKSRWVPVSMLAVLKTGATFAMIPPSLPKARLHAMLQTVSAKVVLALAENAHLFQMQLVICPRQALTRRLGAQEQLLHRKLPASSMAAVMFTSGSTGNPKAIMLDHRSLATAAFYLGRDCAVNDSTRVFQFASYSFDVSIHETFMALIYGACVCIPSEKDRENNLVGSIDNMRADWACLAPSVAGMLSSEDVPALKTLVFAGEKLTSSHFSKWADKTSVFNWYGPAEASVCSITPVDPLTWNDGGIGSGAAARCWIVSRENPNLLAPIGAAGELVADGPIVMKGYLNDRAKSDAVRLANPPWLPLNEERKSEGRLYRTGDLVRYASNGSVVYVGRKDAQVKIRGQRVELGDIEHHVERELLHTNKASMQVVAEVITPLASNTPMLVAFLRSNGGEGSALDFIRRGLLIGLDDKLADRLPKHMIPSGYVAVDTIPTTPAGKVDRRRLKAVGGTLTVEQLHAMNPHRQTQEPEQVKTPAERQMQKLWASVLNKEASTIARTDSFVQAGGDSIAAMRLVTAARHHGLSISVADVFKAPRLIEMATVSTPIIEDMQSIVEPFSLLEDTEVAQAEIAATLETYPASIVDAYPVAEFQASCIEGALKMPPQQRHCFYLDLPNGYSLEKANVLCESLWNQIEALRTIFVRWRDQYVQVLQTDIRPDIKHLSTSTSTVEQLMAHVLDEDSSQPGALGTPFCRFFVFSRAQRECRLAVRLSHAQFDGTSLLHLMKAVKVIHDEQTVPPTPRFSHFMRHAIDNAEAARSHWSNHLQGSSLTNLETVQHGIDEPGLVEVTRRVSLPQSASGYTAATIFTSACALFLAEASASTDVTFGRVVSGRAMLPVHLRDAVGPCLNIVPVRVRSIDDTAKVIQSVHDQNIDGMPYETSGFKDIVKHCTDWPESTRSFGCVTHFQDLGDAEEEIGGVMRTLKNYQRANGNMPEGGVLRISATPEQDGMLRVDLAANGRFHTHEQLSRWADQLAVHLRLLQG</sequence>
<evidence type="ECO:0000259" key="6">
    <source>
        <dbReference type="PROSITE" id="PS50075"/>
    </source>
</evidence>
<dbReference type="GO" id="GO:0043041">
    <property type="term" value="P:amino acid activation for nonribosomal peptide biosynthetic process"/>
    <property type="evidence" value="ECO:0007669"/>
    <property type="project" value="TreeGrafter"/>
</dbReference>
<protein>
    <recommendedName>
        <fullName evidence="6">Carrier domain-containing protein</fullName>
    </recommendedName>
</protein>
<dbReference type="PANTHER" id="PTHR45527">
    <property type="entry name" value="NONRIBOSOMAL PEPTIDE SYNTHETASE"/>
    <property type="match status" value="1"/>
</dbReference>
<dbReference type="GO" id="GO:0016874">
    <property type="term" value="F:ligase activity"/>
    <property type="evidence" value="ECO:0007669"/>
    <property type="project" value="UniProtKB-KW"/>
</dbReference>
<dbReference type="InterPro" id="IPR020845">
    <property type="entry name" value="AMP-binding_CS"/>
</dbReference>
<dbReference type="InterPro" id="IPR042099">
    <property type="entry name" value="ANL_N_sf"/>
</dbReference>
<evidence type="ECO:0000313" key="8">
    <source>
        <dbReference type="Proteomes" id="UP000799537"/>
    </source>
</evidence>
<dbReference type="GO" id="GO:0031177">
    <property type="term" value="F:phosphopantetheine binding"/>
    <property type="evidence" value="ECO:0007669"/>
    <property type="project" value="InterPro"/>
</dbReference>
<dbReference type="Gene3D" id="3.30.559.10">
    <property type="entry name" value="Chloramphenicol acetyltransferase-like domain"/>
    <property type="match status" value="2"/>
</dbReference>
<dbReference type="GeneID" id="54568049"/>
<keyword evidence="1" id="KW-0596">Phosphopantetheine</keyword>
<evidence type="ECO:0000256" key="4">
    <source>
        <dbReference type="ARBA" id="ARBA00029454"/>
    </source>
</evidence>
<reference evidence="7" key="1">
    <citation type="journal article" date="2020" name="Stud. Mycol.">
        <title>101 Dothideomycetes genomes: a test case for predicting lifestyles and emergence of pathogens.</title>
        <authorList>
            <person name="Haridas S."/>
            <person name="Albert R."/>
            <person name="Binder M."/>
            <person name="Bloem J."/>
            <person name="Labutti K."/>
            <person name="Salamov A."/>
            <person name="Andreopoulos B."/>
            <person name="Baker S."/>
            <person name="Barry K."/>
            <person name="Bills G."/>
            <person name="Bluhm B."/>
            <person name="Cannon C."/>
            <person name="Castanera R."/>
            <person name="Culley D."/>
            <person name="Daum C."/>
            <person name="Ezra D."/>
            <person name="Gonzalez J."/>
            <person name="Henrissat B."/>
            <person name="Kuo A."/>
            <person name="Liang C."/>
            <person name="Lipzen A."/>
            <person name="Lutzoni F."/>
            <person name="Magnuson J."/>
            <person name="Mondo S."/>
            <person name="Nolan M."/>
            <person name="Ohm R."/>
            <person name="Pangilinan J."/>
            <person name="Park H.-J."/>
            <person name="Ramirez L."/>
            <person name="Alfaro M."/>
            <person name="Sun H."/>
            <person name="Tritt A."/>
            <person name="Yoshinaga Y."/>
            <person name="Zwiers L.-H."/>
            <person name="Turgeon B."/>
            <person name="Goodwin S."/>
            <person name="Spatafora J."/>
            <person name="Crous P."/>
            <person name="Grigoriev I."/>
        </authorList>
    </citation>
    <scope>NUCLEOTIDE SEQUENCE</scope>
    <source>
        <strain evidence="7">ATCC 36951</strain>
    </source>
</reference>
<dbReference type="InterPro" id="IPR023213">
    <property type="entry name" value="CAT-like_dom_sf"/>
</dbReference>
<organism evidence="7 8">
    <name type="scientific">Zasmidium cellare ATCC 36951</name>
    <dbReference type="NCBI Taxonomy" id="1080233"/>
    <lineage>
        <taxon>Eukaryota</taxon>
        <taxon>Fungi</taxon>
        <taxon>Dikarya</taxon>
        <taxon>Ascomycota</taxon>
        <taxon>Pezizomycotina</taxon>
        <taxon>Dothideomycetes</taxon>
        <taxon>Dothideomycetidae</taxon>
        <taxon>Mycosphaerellales</taxon>
        <taxon>Mycosphaerellaceae</taxon>
        <taxon>Zasmidium</taxon>
    </lineage>
</organism>
<feature type="domain" description="Carrier" evidence="6">
    <location>
        <begin position="1676"/>
        <end position="1752"/>
    </location>
</feature>